<dbReference type="Proteomes" id="UP000755585">
    <property type="component" value="Unassembled WGS sequence"/>
</dbReference>
<dbReference type="InterPro" id="IPR012349">
    <property type="entry name" value="Split_barrel_FMN-bd"/>
</dbReference>
<dbReference type="RefSeq" id="WP_209695353.1">
    <property type="nucleotide sequence ID" value="NZ_BAAAVU010000014.1"/>
</dbReference>
<sequence length="137" mass="15296">MFRAGLGFVFGRRLVMLEHLGRTSGLRRYVVLEVLEHDAHGLVIVSGYGRGAQWYRNVLAQPGVRVWTGRRRGVRATAELVPSEEVPALFEQYRGRHRRAAKALGRMLELPDLAGAGPVRADVGARLPLLRIEFAAR</sequence>
<dbReference type="SUPFAM" id="SSF50475">
    <property type="entry name" value="FMN-binding split barrel"/>
    <property type="match status" value="1"/>
</dbReference>
<dbReference type="InterPro" id="IPR004378">
    <property type="entry name" value="F420H2_quin_Rdtase"/>
</dbReference>
<comment type="caution">
    <text evidence="1">The sequence shown here is derived from an EMBL/GenBank/DDBJ whole genome shotgun (WGS) entry which is preliminary data.</text>
</comment>
<proteinExistence type="predicted"/>
<name>A0ABS4ULT8_9ACTN</name>
<reference evidence="1 2" key="1">
    <citation type="submission" date="2021-03" db="EMBL/GenBank/DDBJ databases">
        <title>Sequencing the genomes of 1000 actinobacteria strains.</title>
        <authorList>
            <person name="Klenk H.-P."/>
        </authorList>
    </citation>
    <scope>NUCLEOTIDE SEQUENCE [LARGE SCALE GENOMIC DNA]</scope>
    <source>
        <strain evidence="1 2">DSM 18824</strain>
    </source>
</reference>
<dbReference type="Pfam" id="PF04075">
    <property type="entry name" value="F420H2_quin_red"/>
    <property type="match status" value="1"/>
</dbReference>
<organism evidence="1 2">
    <name type="scientific">Kribbella aluminosa</name>
    <dbReference type="NCBI Taxonomy" id="416017"/>
    <lineage>
        <taxon>Bacteria</taxon>
        <taxon>Bacillati</taxon>
        <taxon>Actinomycetota</taxon>
        <taxon>Actinomycetes</taxon>
        <taxon>Propionibacteriales</taxon>
        <taxon>Kribbellaceae</taxon>
        <taxon>Kribbella</taxon>
    </lineage>
</organism>
<evidence type="ECO:0000313" key="1">
    <source>
        <dbReference type="EMBL" id="MBP2352627.1"/>
    </source>
</evidence>
<dbReference type="NCBIfam" id="TIGR00026">
    <property type="entry name" value="hi_GC_TIGR00026"/>
    <property type="match status" value="1"/>
</dbReference>
<dbReference type="EMBL" id="JAGINT010000001">
    <property type="protein sequence ID" value="MBP2352627.1"/>
    <property type="molecule type" value="Genomic_DNA"/>
</dbReference>
<protein>
    <submittedName>
        <fullName evidence="1">Deazaflavin-dependent oxidoreductase (Nitroreductase family)</fullName>
    </submittedName>
</protein>
<evidence type="ECO:0000313" key="2">
    <source>
        <dbReference type="Proteomes" id="UP000755585"/>
    </source>
</evidence>
<dbReference type="Gene3D" id="2.30.110.10">
    <property type="entry name" value="Electron Transport, Fmn-binding Protein, Chain A"/>
    <property type="match status" value="1"/>
</dbReference>
<keyword evidence="2" id="KW-1185">Reference proteome</keyword>
<accession>A0ABS4ULT8</accession>
<gene>
    <name evidence="1" type="ORF">JOF29_003710</name>
</gene>